<sequence length="182" mass="20487">MKNQPPEILSKKPLAEWLGSITTFKGFTGTRPDQEYENITWLEACHVICPDKPDIIEDKKQGKYFIPCLLKEAPLVGNTLDAAIKNGQPTTGKMRSKYHVTEASMLVMDIDGLCETDFIVGLNKMANDGLTFCAYTTFSHGSPDKPGMRVRIVIPVDRPLTSEEYTVAWHGFVQRYWQGESK</sequence>
<dbReference type="STRING" id="52442.SAMN05421880_13325"/>
<accession>A0A1I4TNF6</accession>
<dbReference type="EMBL" id="FOUF01000033">
    <property type="protein sequence ID" value="SFM78249.1"/>
    <property type="molecule type" value="Genomic_DNA"/>
</dbReference>
<reference evidence="1 2" key="1">
    <citation type="submission" date="2016-10" db="EMBL/GenBank/DDBJ databases">
        <authorList>
            <person name="de Groot N.N."/>
        </authorList>
    </citation>
    <scope>NUCLEOTIDE SEQUENCE [LARGE SCALE GENOMIC DNA]</scope>
    <source>
        <strain evidence="1 2">Nm146</strain>
    </source>
</reference>
<name>A0A1I4TNF6_9PROT</name>
<proteinExistence type="predicted"/>
<keyword evidence="2" id="KW-1185">Reference proteome</keyword>
<evidence type="ECO:0000313" key="1">
    <source>
        <dbReference type="EMBL" id="SFM78249.1"/>
    </source>
</evidence>
<protein>
    <submittedName>
        <fullName evidence="1">Uncharacterized protein</fullName>
    </submittedName>
</protein>
<organism evidence="1 2">
    <name type="scientific">Nitrosomonas nitrosa</name>
    <dbReference type="NCBI Taxonomy" id="52442"/>
    <lineage>
        <taxon>Bacteria</taxon>
        <taxon>Pseudomonadati</taxon>
        <taxon>Pseudomonadota</taxon>
        <taxon>Betaproteobacteria</taxon>
        <taxon>Nitrosomonadales</taxon>
        <taxon>Nitrosomonadaceae</taxon>
        <taxon>Nitrosomonas</taxon>
    </lineage>
</organism>
<evidence type="ECO:0000313" key="2">
    <source>
        <dbReference type="Proteomes" id="UP000199561"/>
    </source>
</evidence>
<dbReference type="Proteomes" id="UP000199561">
    <property type="component" value="Unassembled WGS sequence"/>
</dbReference>
<dbReference type="AlphaFoldDB" id="A0A1I4TNF6"/>
<gene>
    <name evidence="1" type="ORF">SAMN05421880_13325</name>
</gene>